<sequence>MENGSDVSPGQLQGGGEVEKLSKENFNLKLRIFYLEERVAKLRKGGETDESLQQEILEQKVLLEEKQQELDSRNLLLVKARNAIEGLHTDLALCKAELEDCRAQKVSVEELQAKDEEIDALKHKLRQVEEREHKHGENVLVLNNQLRDATEQRQLSEQKLESIRAQCKELERQLQQTRSDKTVLEVEMKDQSSKLARALRDYQDSQAELENLRGRLVESANSLGDQRRREAELLTQLQEKAKRDDAEISRLKREVKHAEQERSQSERASELSARQAEELQEQVDQARALVAEWQDKCSEARREMAHIKELHSTKEESLRTQGEMVRDQMERDLSHREAKLKSDLAELKGRYAALEFSRDEAYERSRASQDRIRELEAELRSQQQASKRVAAGLEEKLAASAAQLEQSRAKMDEKEKDYLDALRKTAKREQQLRKQMQAWDRQISGRLDDFQIAALNQSFHSQRSRQRHEIDDDDDDDDVGGNISDAVALQSRGVFDDGDDDDEEEQEVDSLFGDAREDNGGGIVGARDRPPAPWVGDDNVNRPQPRTWSDHRAGSPGTRSRASSRSSDRKRGSQPQGSARRRVGRGSSAEAAGRKHSREDVLERLDQLRDLRNMFSEGRHELERKWQSRFEQLLYQIERSEDQLKHAESKLAIFMQSMQTLASRTNVQLKDHHHALQHRNEELKAELHKERLHAETRLDAMETRIERFNEEKERLHEQLAVSRERAAQLEGEVRQVRLELDAARKDRSETQQALEQLHGSRAVLKENNRVLSLEVEDRGKRIKELLSAESDLHDRLEAAQLAAKEHESAVVSLERRLEHTQRQIRARDRQLRETKDKLDRSILASSASGPRSVGSRTQHLGNDDFERNMWQQVEETERAIRSSSSAQEQHHTGLDRSIERFSEVFVAVVELVERTSQMASSFSFSMRSSPQLVELLQANHALAQELHELGIEIKRVQRQLSGGGHPAAPTTVIPSRAVGNTSPTGRRQRFEANVGSMSSSHKNALEKLQSIHHDLKATAADLQRR</sequence>
<organism evidence="6 7">
    <name type="scientific">Durusdinium trenchii</name>
    <dbReference type="NCBI Taxonomy" id="1381693"/>
    <lineage>
        <taxon>Eukaryota</taxon>
        <taxon>Sar</taxon>
        <taxon>Alveolata</taxon>
        <taxon>Dinophyceae</taxon>
        <taxon>Suessiales</taxon>
        <taxon>Symbiodiniaceae</taxon>
        <taxon>Durusdinium</taxon>
    </lineage>
</organism>
<feature type="coiled-coil region" evidence="3">
    <location>
        <begin position="630"/>
        <end position="753"/>
    </location>
</feature>
<evidence type="ECO:0000259" key="5">
    <source>
        <dbReference type="Pfam" id="PF07989"/>
    </source>
</evidence>
<feature type="coiled-coil region" evidence="3">
    <location>
        <begin position="358"/>
        <end position="442"/>
    </location>
</feature>
<feature type="region of interest" description="Disordered" evidence="4">
    <location>
        <begin position="458"/>
        <end position="599"/>
    </location>
</feature>
<feature type="compositionally biased region" description="Acidic residues" evidence="4">
    <location>
        <begin position="496"/>
        <end position="508"/>
    </location>
</feature>
<dbReference type="Pfam" id="PF07989">
    <property type="entry name" value="Cnn_1N"/>
    <property type="match status" value="1"/>
</dbReference>
<dbReference type="Proteomes" id="UP001642464">
    <property type="component" value="Unassembled WGS sequence"/>
</dbReference>
<comment type="subcellular location">
    <subcellularLocation>
        <location evidence="1">Cytoplasm</location>
    </subcellularLocation>
</comment>
<dbReference type="EMBL" id="CAXAMM010009054">
    <property type="protein sequence ID" value="CAK9019241.1"/>
    <property type="molecule type" value="Genomic_DNA"/>
</dbReference>
<protein>
    <submittedName>
        <fullName evidence="6">CDK5 regulatory subunit-associated protein 2 (CDK5 activator-binding protein C48)</fullName>
    </submittedName>
</protein>
<evidence type="ECO:0000313" key="7">
    <source>
        <dbReference type="Proteomes" id="UP001642464"/>
    </source>
</evidence>
<feature type="compositionally biased region" description="Basic and acidic residues" evidence="4">
    <location>
        <begin position="824"/>
        <end position="840"/>
    </location>
</feature>
<accession>A0ABP0JXN6</accession>
<feature type="domain" description="Centrosomin N-terminal motif 1" evidence="5">
    <location>
        <begin position="17"/>
        <end position="85"/>
    </location>
</feature>
<feature type="region of interest" description="Disordered" evidence="4">
    <location>
        <begin position="874"/>
        <end position="894"/>
    </location>
</feature>
<evidence type="ECO:0000256" key="2">
    <source>
        <dbReference type="ARBA" id="ARBA00022490"/>
    </source>
</evidence>
<proteinExistence type="predicted"/>
<evidence type="ECO:0000256" key="1">
    <source>
        <dbReference type="ARBA" id="ARBA00004496"/>
    </source>
</evidence>
<feature type="region of interest" description="Disordered" evidence="4">
    <location>
        <begin position="256"/>
        <end position="276"/>
    </location>
</feature>
<feature type="region of interest" description="Disordered" evidence="4">
    <location>
        <begin position="824"/>
        <end position="862"/>
    </location>
</feature>
<evidence type="ECO:0000313" key="6">
    <source>
        <dbReference type="EMBL" id="CAK9019241.1"/>
    </source>
</evidence>
<gene>
    <name evidence="6" type="ORF">SCF082_LOCUS14434</name>
</gene>
<keyword evidence="7" id="KW-1185">Reference proteome</keyword>
<feature type="compositionally biased region" description="Basic and acidic residues" evidence="4">
    <location>
        <begin position="256"/>
        <end position="269"/>
    </location>
</feature>
<comment type="caution">
    <text evidence="6">The sequence shown here is derived from an EMBL/GenBank/DDBJ whole genome shotgun (WGS) entry which is preliminary data.</text>
</comment>
<feature type="compositionally biased region" description="Polar residues" evidence="4">
    <location>
        <begin position="843"/>
        <end position="860"/>
    </location>
</feature>
<dbReference type="InterPro" id="IPR012943">
    <property type="entry name" value="Cnn_1N"/>
</dbReference>
<name>A0ABP0JXN6_9DINO</name>
<evidence type="ECO:0000256" key="4">
    <source>
        <dbReference type="SAM" id="MobiDB-lite"/>
    </source>
</evidence>
<keyword evidence="3" id="KW-0175">Coiled coil</keyword>
<feature type="region of interest" description="Disordered" evidence="4">
    <location>
        <begin position="312"/>
        <end position="334"/>
    </location>
</feature>
<evidence type="ECO:0000256" key="3">
    <source>
        <dbReference type="SAM" id="Coils"/>
    </source>
</evidence>
<keyword evidence="2" id="KW-0963">Cytoplasm</keyword>
<reference evidence="6 7" key="1">
    <citation type="submission" date="2024-02" db="EMBL/GenBank/DDBJ databases">
        <authorList>
            <person name="Chen Y."/>
            <person name="Shah S."/>
            <person name="Dougan E. K."/>
            <person name="Thang M."/>
            <person name="Chan C."/>
        </authorList>
    </citation>
    <scope>NUCLEOTIDE SEQUENCE [LARGE SCALE GENOMIC DNA]</scope>
</reference>
<feature type="compositionally biased region" description="Low complexity" evidence="4">
    <location>
        <begin position="554"/>
        <end position="565"/>
    </location>
</feature>